<name>A0ABP7Q8K2_9ACTN</name>
<dbReference type="RefSeq" id="WP_345561043.1">
    <property type="nucleotide sequence ID" value="NZ_BAAAZX010000002.1"/>
</dbReference>
<feature type="chain" id="PRO_5047087803" evidence="10">
    <location>
        <begin position="37"/>
        <end position="260"/>
    </location>
</feature>
<proteinExistence type="predicted"/>
<dbReference type="SUPFAM" id="SSF49503">
    <property type="entry name" value="Cupredoxins"/>
    <property type="match status" value="1"/>
</dbReference>
<evidence type="ECO:0000256" key="5">
    <source>
        <dbReference type="ARBA" id="ARBA00022764"/>
    </source>
</evidence>
<comment type="cofactor">
    <cofactor evidence="1">
        <name>Cu cation</name>
        <dbReference type="ChEBI" id="CHEBI:23378"/>
    </cofactor>
</comment>
<dbReference type="InterPro" id="IPR052721">
    <property type="entry name" value="ET_Amicyanin"/>
</dbReference>
<dbReference type="PANTHER" id="PTHR36507:SF1">
    <property type="entry name" value="BLL1555 PROTEIN"/>
    <property type="match status" value="1"/>
</dbReference>
<feature type="transmembrane region" description="Helical" evidence="9">
    <location>
        <begin position="227"/>
        <end position="245"/>
    </location>
</feature>
<keyword evidence="10" id="KW-0732">Signal</keyword>
<feature type="domain" description="Blue (type 1) copper" evidence="11">
    <location>
        <begin position="42"/>
        <end position="119"/>
    </location>
</feature>
<evidence type="ECO:0000259" key="11">
    <source>
        <dbReference type="Pfam" id="PF00127"/>
    </source>
</evidence>
<dbReference type="Gene3D" id="2.60.40.420">
    <property type="entry name" value="Cupredoxins - blue copper proteins"/>
    <property type="match status" value="1"/>
</dbReference>
<keyword evidence="9" id="KW-0812">Transmembrane</keyword>
<accession>A0ABP7Q8K2</accession>
<comment type="caution">
    <text evidence="12">The sequence shown here is derived from an EMBL/GenBank/DDBJ whole genome shotgun (WGS) entry which is preliminary data.</text>
</comment>
<feature type="signal peptide" evidence="10">
    <location>
        <begin position="1"/>
        <end position="36"/>
    </location>
</feature>
<organism evidence="12 13">
    <name type="scientific">Streptomyces plumbiresistens</name>
    <dbReference type="NCBI Taxonomy" id="511811"/>
    <lineage>
        <taxon>Bacteria</taxon>
        <taxon>Bacillati</taxon>
        <taxon>Actinomycetota</taxon>
        <taxon>Actinomycetes</taxon>
        <taxon>Kitasatosporales</taxon>
        <taxon>Streptomycetaceae</taxon>
        <taxon>Streptomyces</taxon>
    </lineage>
</organism>
<dbReference type="Proteomes" id="UP001500456">
    <property type="component" value="Unassembled WGS sequence"/>
</dbReference>
<dbReference type="InterPro" id="IPR035668">
    <property type="entry name" value="Amicyanin"/>
</dbReference>
<reference evidence="13" key="1">
    <citation type="journal article" date="2019" name="Int. J. Syst. Evol. Microbiol.">
        <title>The Global Catalogue of Microorganisms (GCM) 10K type strain sequencing project: providing services to taxonomists for standard genome sequencing and annotation.</title>
        <authorList>
            <consortium name="The Broad Institute Genomics Platform"/>
            <consortium name="The Broad Institute Genome Sequencing Center for Infectious Disease"/>
            <person name="Wu L."/>
            <person name="Ma J."/>
        </authorList>
    </citation>
    <scope>NUCLEOTIDE SEQUENCE [LARGE SCALE GENOMIC DNA]</scope>
    <source>
        <strain evidence="13">JCM 16924</strain>
    </source>
</reference>
<gene>
    <name evidence="12" type="ORF">GCM10022232_07580</name>
</gene>
<evidence type="ECO:0000256" key="6">
    <source>
        <dbReference type="ARBA" id="ARBA00022982"/>
    </source>
</evidence>
<keyword evidence="4" id="KW-0479">Metal-binding</keyword>
<dbReference type="EMBL" id="BAAAZX010000002">
    <property type="protein sequence ID" value="GAA3978285.1"/>
    <property type="molecule type" value="Genomic_DNA"/>
</dbReference>
<protein>
    <submittedName>
        <fullName evidence="12">Cupredoxin family copper-binding protein</fullName>
    </submittedName>
</protein>
<keyword evidence="9" id="KW-0472">Membrane</keyword>
<keyword evidence="5" id="KW-0574">Periplasm</keyword>
<sequence length="260" mass="25723">MRAARRMARPTVRGAAASAVLALLALPLLPAQQASAASYSVAMKGYAFSPASLSVPVGSTVTWTNQDTAPHDVKTTSGPVSIHSPMLDKGESWSFTFGTAGSYGYYCTVHPDMTAGITVKAAAPATTAAPTHDHSEDSGSSGSSSGSSGASGSSGTSGSSGSSTGHADHQASSPGRTPASSKAPTMSMPPSPSASAAPGAAVPQSPQPGQMAQPQTAASSVRPLDPLLVLAGIVAGVAVLCLLVVGSRSAAHHRTEETEA</sequence>
<keyword evidence="6" id="KW-0249">Electron transport</keyword>
<keyword evidence="3" id="KW-0813">Transport</keyword>
<evidence type="ECO:0000256" key="2">
    <source>
        <dbReference type="ARBA" id="ARBA00004418"/>
    </source>
</evidence>
<evidence type="ECO:0000313" key="12">
    <source>
        <dbReference type="EMBL" id="GAA3978285.1"/>
    </source>
</evidence>
<keyword evidence="13" id="KW-1185">Reference proteome</keyword>
<dbReference type="PANTHER" id="PTHR36507">
    <property type="entry name" value="BLL1555 PROTEIN"/>
    <property type="match status" value="1"/>
</dbReference>
<evidence type="ECO:0000256" key="4">
    <source>
        <dbReference type="ARBA" id="ARBA00022723"/>
    </source>
</evidence>
<keyword evidence="9" id="KW-1133">Transmembrane helix</keyword>
<evidence type="ECO:0000256" key="1">
    <source>
        <dbReference type="ARBA" id="ARBA00001935"/>
    </source>
</evidence>
<evidence type="ECO:0000256" key="8">
    <source>
        <dbReference type="SAM" id="MobiDB-lite"/>
    </source>
</evidence>
<dbReference type="CDD" id="cd13921">
    <property type="entry name" value="Amicyanin"/>
    <property type="match status" value="1"/>
</dbReference>
<evidence type="ECO:0000256" key="7">
    <source>
        <dbReference type="ARBA" id="ARBA00023008"/>
    </source>
</evidence>
<dbReference type="InterPro" id="IPR000923">
    <property type="entry name" value="BlueCu_1"/>
</dbReference>
<dbReference type="InterPro" id="IPR002386">
    <property type="entry name" value="Amicyanin/Pseudoazurin"/>
</dbReference>
<evidence type="ECO:0000313" key="13">
    <source>
        <dbReference type="Proteomes" id="UP001500456"/>
    </source>
</evidence>
<keyword evidence="7" id="KW-0186">Copper</keyword>
<feature type="compositionally biased region" description="Low complexity" evidence="8">
    <location>
        <begin position="193"/>
        <end position="208"/>
    </location>
</feature>
<evidence type="ECO:0000256" key="3">
    <source>
        <dbReference type="ARBA" id="ARBA00022448"/>
    </source>
</evidence>
<evidence type="ECO:0000256" key="10">
    <source>
        <dbReference type="SAM" id="SignalP"/>
    </source>
</evidence>
<dbReference type="InterPro" id="IPR008972">
    <property type="entry name" value="Cupredoxin"/>
</dbReference>
<feature type="region of interest" description="Disordered" evidence="8">
    <location>
        <begin position="126"/>
        <end position="218"/>
    </location>
</feature>
<comment type="subcellular location">
    <subcellularLocation>
        <location evidence="2">Periplasm</location>
    </subcellularLocation>
</comment>
<evidence type="ECO:0000256" key="9">
    <source>
        <dbReference type="SAM" id="Phobius"/>
    </source>
</evidence>
<feature type="compositionally biased region" description="Low complexity" evidence="8">
    <location>
        <begin position="138"/>
        <end position="165"/>
    </location>
</feature>
<dbReference type="Pfam" id="PF00127">
    <property type="entry name" value="Copper-bind"/>
    <property type="match status" value="1"/>
</dbReference>
<dbReference type="PRINTS" id="PR00155">
    <property type="entry name" value="AMICYANIN"/>
</dbReference>